<organism evidence="1 2">
    <name type="scientific">Bos mutus grunniens</name>
    <name type="common">Wild yak</name>
    <name type="synonym">Bos grunniens</name>
    <dbReference type="NCBI Taxonomy" id="30521"/>
    <lineage>
        <taxon>Eukaryota</taxon>
        <taxon>Metazoa</taxon>
        <taxon>Chordata</taxon>
        <taxon>Craniata</taxon>
        <taxon>Vertebrata</taxon>
        <taxon>Euteleostomi</taxon>
        <taxon>Mammalia</taxon>
        <taxon>Eutheria</taxon>
        <taxon>Laurasiatheria</taxon>
        <taxon>Artiodactyla</taxon>
        <taxon>Ruminantia</taxon>
        <taxon>Pecora</taxon>
        <taxon>Bovidae</taxon>
        <taxon>Bovinae</taxon>
        <taxon>Bos</taxon>
    </lineage>
</organism>
<protein>
    <submittedName>
        <fullName evidence="1">Uncharacterized protein</fullName>
    </submittedName>
</protein>
<sequence length="126" mass="13810">MIIFASFKNIFNRTSRLVAVGTAPPLTPLVTAATMPGGLLLGDEAPNFEANTPIGRIRFHDYLGDSISMLTMVKGPQKSYLFPSLMIRIGTLPSSWACWTQQRKTKGHACDCSCEWGQRDGPSNHP</sequence>
<name>A0A8B9YTX1_BOSMU</name>
<evidence type="ECO:0000313" key="1">
    <source>
        <dbReference type="Ensembl" id="ENSBGRP00000041817.1"/>
    </source>
</evidence>
<keyword evidence="2" id="KW-1185">Reference proteome</keyword>
<proteinExistence type="predicted"/>
<reference evidence="1" key="2">
    <citation type="submission" date="2025-08" db="UniProtKB">
        <authorList>
            <consortium name="Ensembl"/>
        </authorList>
    </citation>
    <scope>IDENTIFICATION</scope>
</reference>
<dbReference type="GeneTree" id="ENSGT00960000188409"/>
<reference evidence="1" key="1">
    <citation type="submission" date="2019-05" db="EMBL/GenBank/DDBJ databases">
        <authorList>
            <person name="Zhang S."/>
            <person name="Liu J."/>
        </authorList>
    </citation>
    <scope>NUCLEOTIDE SEQUENCE [LARGE SCALE GENOMIC DNA]</scope>
</reference>
<evidence type="ECO:0000313" key="2">
    <source>
        <dbReference type="Proteomes" id="UP000694520"/>
    </source>
</evidence>
<accession>A0A8B9YTX1</accession>
<dbReference type="Proteomes" id="UP000694520">
    <property type="component" value="Chromosome 4"/>
</dbReference>
<dbReference type="Ensembl" id="ENSBGRT00000048502.1">
    <property type="protein sequence ID" value="ENSBGRP00000041817.1"/>
    <property type="gene ID" value="ENSBGRG00000026222.1"/>
</dbReference>
<dbReference type="AlphaFoldDB" id="A0A8B9YTX1"/>
<reference evidence="1" key="3">
    <citation type="submission" date="2025-09" db="UniProtKB">
        <authorList>
            <consortium name="Ensembl"/>
        </authorList>
    </citation>
    <scope>IDENTIFICATION</scope>
</reference>